<dbReference type="Proteomes" id="UP000600449">
    <property type="component" value="Unassembled WGS sequence"/>
</dbReference>
<gene>
    <name evidence="1" type="ORF">GCM10011322_42670</name>
</gene>
<dbReference type="Gene3D" id="1.10.287.500">
    <property type="entry name" value="Helix hairpin bin"/>
    <property type="match status" value="1"/>
</dbReference>
<dbReference type="AlphaFoldDB" id="A0A917V8S7"/>
<dbReference type="RefSeq" id="WP_188915302.1">
    <property type="nucleotide sequence ID" value="NZ_BMMF01000015.1"/>
</dbReference>
<evidence type="ECO:0008006" key="3">
    <source>
        <dbReference type="Google" id="ProtNLM"/>
    </source>
</evidence>
<evidence type="ECO:0000313" key="2">
    <source>
        <dbReference type="Proteomes" id="UP000600449"/>
    </source>
</evidence>
<keyword evidence="2" id="KW-1185">Reference proteome</keyword>
<evidence type="ECO:0000313" key="1">
    <source>
        <dbReference type="EMBL" id="GGK51051.1"/>
    </source>
</evidence>
<proteinExistence type="predicted"/>
<dbReference type="EMBL" id="BMMF01000015">
    <property type="protein sequence ID" value="GGK51051.1"/>
    <property type="molecule type" value="Genomic_DNA"/>
</dbReference>
<protein>
    <recommendedName>
        <fullName evidence="3">Chemotaxis protein CheZ</fullName>
    </recommendedName>
</protein>
<sequence length="232" mass="24786">MSAAAKPYRIERLQTPPDISDQGHANGEIVSRLIEIRQLLEAGAQGAAVAAEPVQGERTEIIRMKAELDAVAYTIERTKQEVATLHLTDANGREISRTSDELGAIVAGTEGATNAILHAAEAIDEASASLIARLKGDEAATARDIADQVVRIFEACNFQDITGQRVSKVLASMRFIEDRVNRMVEIWGGLSALGQAEIVLDPDLSGERALLNGPALSALDATTQAEIDALFD</sequence>
<organism evidence="1 2">
    <name type="scientific">Salinarimonas ramus</name>
    <dbReference type="NCBI Taxonomy" id="690164"/>
    <lineage>
        <taxon>Bacteria</taxon>
        <taxon>Pseudomonadati</taxon>
        <taxon>Pseudomonadota</taxon>
        <taxon>Alphaproteobacteria</taxon>
        <taxon>Hyphomicrobiales</taxon>
        <taxon>Salinarimonadaceae</taxon>
        <taxon>Salinarimonas</taxon>
    </lineage>
</organism>
<reference evidence="1 2" key="1">
    <citation type="journal article" date="2014" name="Int. J. Syst. Evol. Microbiol.">
        <title>Complete genome sequence of Corynebacterium casei LMG S-19264T (=DSM 44701T), isolated from a smear-ripened cheese.</title>
        <authorList>
            <consortium name="US DOE Joint Genome Institute (JGI-PGF)"/>
            <person name="Walter F."/>
            <person name="Albersmeier A."/>
            <person name="Kalinowski J."/>
            <person name="Ruckert C."/>
        </authorList>
    </citation>
    <scope>NUCLEOTIDE SEQUENCE [LARGE SCALE GENOMIC DNA]</scope>
    <source>
        <strain evidence="1 2">CGMCC 1.9161</strain>
    </source>
</reference>
<accession>A0A917V8S7</accession>
<comment type="caution">
    <text evidence="1">The sequence shown here is derived from an EMBL/GenBank/DDBJ whole genome shotgun (WGS) entry which is preliminary data.</text>
</comment>
<dbReference type="SUPFAM" id="SSF75708">
    <property type="entry name" value="Chemotaxis phosphatase CheZ"/>
    <property type="match status" value="1"/>
</dbReference>
<name>A0A917V8S7_9HYPH</name>